<keyword evidence="2" id="KW-0328">Glycosyltransferase</keyword>
<dbReference type="GO" id="GO:0016757">
    <property type="term" value="F:glycosyltransferase activity"/>
    <property type="evidence" value="ECO:0007669"/>
    <property type="project" value="UniProtKB-KW"/>
</dbReference>
<dbReference type="EMBL" id="RBKS01000001">
    <property type="protein sequence ID" value="RKR74706.1"/>
    <property type="molecule type" value="Genomic_DNA"/>
</dbReference>
<dbReference type="AlphaFoldDB" id="A0A495IHX2"/>
<evidence type="ECO:0000313" key="5">
    <source>
        <dbReference type="EMBL" id="RKR74706.1"/>
    </source>
</evidence>
<keyword evidence="4" id="KW-0812">Transmembrane</keyword>
<evidence type="ECO:0000313" key="6">
    <source>
        <dbReference type="Proteomes" id="UP000280008"/>
    </source>
</evidence>
<accession>A0A495IHX2</accession>
<dbReference type="Gene3D" id="3.90.550.10">
    <property type="entry name" value="Spore Coat Polysaccharide Biosynthesis Protein SpsA, Chain A"/>
    <property type="match status" value="1"/>
</dbReference>
<organism evidence="5 6">
    <name type="scientific">Frondihabitans australicus</name>
    <dbReference type="NCBI Taxonomy" id="386892"/>
    <lineage>
        <taxon>Bacteria</taxon>
        <taxon>Bacillati</taxon>
        <taxon>Actinomycetota</taxon>
        <taxon>Actinomycetes</taxon>
        <taxon>Micrococcales</taxon>
        <taxon>Microbacteriaceae</taxon>
        <taxon>Frondihabitans</taxon>
    </lineage>
</organism>
<evidence type="ECO:0000256" key="3">
    <source>
        <dbReference type="ARBA" id="ARBA00022679"/>
    </source>
</evidence>
<sequence length="526" mass="56910">MSLVFAAISAIAAIVICLSLVYFLAAMLAGMHELRKGKTKLAVQGDTTYGKPFESEPATFDTYFLIPGLNEAAVISQTVASLTGGKRSTVIMIDDGSDDDTAALAEAAGGDDTIVLRRVAPNARQGKGEALNDAYRLVERLVTERGQDPEKVLICVMDADGKLSDGAMSHVLPLFDDPTVGGVQLAVRIRNRRTNFLTSFQDFQFWSMSAITQFGRKKTGTVSLGGNGQFTRLSALQELGGLPWSSSLTEDLDLALSLATSGWKLDTTPFASVDQQAVESLKRLIIQRRRWYQGHMTAGKRIVDVWRDPTLNNARALELSAYLAVPWLFDLPWSILWHWTLYGFITNAGSVFSYVTGWQSAIIGGFLWYVLTFAPSLMTTTVYFRRDRRVGLPRAILMGHAFLVMNYLSFICAWGALYRMIRGRTGWDKTVRVVEGEAGAAAPAAGATPARRATTLVVEAEAPVAAGPAIESAPSAASASDDVSENAQVVPTIAAPAPITVVTPALPVMKRDRQRLRARVTAGVAA</sequence>
<protein>
    <submittedName>
        <fullName evidence="5">Cellulose synthase/poly-beta-1,6-N-acetylglucosamine synthase-like glycosyltransferase</fullName>
    </submittedName>
</protein>
<feature type="transmembrane region" description="Helical" evidence="4">
    <location>
        <begin position="6"/>
        <end position="30"/>
    </location>
</feature>
<keyword evidence="3 5" id="KW-0808">Transferase</keyword>
<evidence type="ECO:0000256" key="1">
    <source>
        <dbReference type="ARBA" id="ARBA00006739"/>
    </source>
</evidence>
<evidence type="ECO:0000256" key="2">
    <source>
        <dbReference type="ARBA" id="ARBA00022676"/>
    </source>
</evidence>
<dbReference type="Proteomes" id="UP000280008">
    <property type="component" value="Unassembled WGS sequence"/>
</dbReference>
<dbReference type="PANTHER" id="PTHR43630:SF1">
    <property type="entry name" value="POLY-BETA-1,6-N-ACETYL-D-GLUCOSAMINE SYNTHASE"/>
    <property type="match status" value="1"/>
</dbReference>
<keyword evidence="4" id="KW-1133">Transmembrane helix</keyword>
<name>A0A495IHX2_9MICO</name>
<dbReference type="InterPro" id="IPR029044">
    <property type="entry name" value="Nucleotide-diphossugar_trans"/>
</dbReference>
<keyword evidence="6" id="KW-1185">Reference proteome</keyword>
<proteinExistence type="inferred from homology"/>
<comment type="caution">
    <text evidence="5">The sequence shown here is derived from an EMBL/GenBank/DDBJ whole genome shotgun (WGS) entry which is preliminary data.</text>
</comment>
<evidence type="ECO:0000256" key="4">
    <source>
        <dbReference type="SAM" id="Phobius"/>
    </source>
</evidence>
<keyword evidence="4" id="KW-0472">Membrane</keyword>
<dbReference type="Pfam" id="PF13641">
    <property type="entry name" value="Glyco_tranf_2_3"/>
    <property type="match status" value="1"/>
</dbReference>
<reference evidence="5 6" key="1">
    <citation type="submission" date="2018-10" db="EMBL/GenBank/DDBJ databases">
        <title>Sequencing the genomes of 1000 actinobacteria strains.</title>
        <authorList>
            <person name="Klenk H.-P."/>
        </authorList>
    </citation>
    <scope>NUCLEOTIDE SEQUENCE [LARGE SCALE GENOMIC DNA]</scope>
    <source>
        <strain evidence="5 6">DSM 17894</strain>
    </source>
</reference>
<dbReference type="RefSeq" id="WP_211331680.1">
    <property type="nucleotide sequence ID" value="NZ_RBKS01000001.1"/>
</dbReference>
<dbReference type="PANTHER" id="PTHR43630">
    <property type="entry name" value="POLY-BETA-1,6-N-ACETYL-D-GLUCOSAMINE SYNTHASE"/>
    <property type="match status" value="1"/>
</dbReference>
<gene>
    <name evidence="5" type="ORF">C8E83_1834</name>
</gene>
<comment type="similarity">
    <text evidence="1">Belongs to the glycosyltransferase 2 family.</text>
</comment>
<dbReference type="SUPFAM" id="SSF53448">
    <property type="entry name" value="Nucleotide-diphospho-sugar transferases"/>
    <property type="match status" value="1"/>
</dbReference>
<feature type="transmembrane region" description="Helical" evidence="4">
    <location>
        <begin position="361"/>
        <end position="384"/>
    </location>
</feature>
<feature type="transmembrane region" description="Helical" evidence="4">
    <location>
        <begin position="396"/>
        <end position="417"/>
    </location>
</feature>
<feature type="transmembrane region" description="Helical" evidence="4">
    <location>
        <begin position="489"/>
        <end position="509"/>
    </location>
</feature>